<dbReference type="RefSeq" id="WP_209597858.1">
    <property type="nucleotide sequence ID" value="NZ_JAGJCF010000029.1"/>
</dbReference>
<dbReference type="PRINTS" id="PR00819">
    <property type="entry name" value="CBXCFQXSUPER"/>
</dbReference>
<accession>A0ABS4BNF1</accession>
<dbReference type="InterPro" id="IPR000641">
    <property type="entry name" value="CbxX/CfxQ"/>
</dbReference>
<dbReference type="SMART" id="SM00382">
    <property type="entry name" value="AAA"/>
    <property type="match status" value="1"/>
</dbReference>
<dbReference type="InterPro" id="IPR041627">
    <property type="entry name" value="AAA_lid_6"/>
</dbReference>
<proteinExistence type="inferred from homology"/>
<name>A0ABS4BNF1_9HYPH</name>
<feature type="domain" description="AAA+ ATPase" evidence="4">
    <location>
        <begin position="28"/>
        <end position="173"/>
    </location>
</feature>
<protein>
    <submittedName>
        <fullName evidence="5">AAA family ATPase</fullName>
    </submittedName>
</protein>
<dbReference type="Proteomes" id="UP000678276">
    <property type="component" value="Unassembled WGS sequence"/>
</dbReference>
<dbReference type="Pfam" id="PF00004">
    <property type="entry name" value="AAA"/>
    <property type="match status" value="1"/>
</dbReference>
<comment type="caution">
    <text evidence="5">The sequence shown here is derived from an EMBL/GenBank/DDBJ whole genome shotgun (WGS) entry which is preliminary data.</text>
</comment>
<reference evidence="5 6" key="1">
    <citation type="submission" date="2021-04" db="EMBL/GenBank/DDBJ databases">
        <title>Whole genome sequence of Jiella sp. KSK16Y-1.</title>
        <authorList>
            <person name="Tuo L."/>
        </authorList>
    </citation>
    <scope>NUCLEOTIDE SEQUENCE [LARGE SCALE GENOMIC DNA]</scope>
    <source>
        <strain evidence="5 6">KSK16Y-1</strain>
    </source>
</reference>
<gene>
    <name evidence="5" type="ORF">J6595_22035</name>
</gene>
<comment type="similarity">
    <text evidence="1">Belongs to the CbxX/CfxQ family.</text>
</comment>
<dbReference type="Pfam" id="PF17866">
    <property type="entry name" value="AAA_lid_6"/>
    <property type="match status" value="1"/>
</dbReference>
<dbReference type="PANTHER" id="PTHR43392:SF2">
    <property type="entry name" value="AAA-TYPE ATPASE FAMILY PROTEIN _ ANKYRIN REPEAT FAMILY PROTEIN"/>
    <property type="match status" value="1"/>
</dbReference>
<dbReference type="EMBL" id="JAGJCF010000029">
    <property type="protein sequence ID" value="MBP0618270.1"/>
    <property type="molecule type" value="Genomic_DNA"/>
</dbReference>
<dbReference type="InterPro" id="IPR003593">
    <property type="entry name" value="AAA+_ATPase"/>
</dbReference>
<dbReference type="PANTHER" id="PTHR43392">
    <property type="entry name" value="AAA-TYPE ATPASE FAMILY PROTEIN / ANKYRIN REPEAT FAMILY PROTEIN"/>
    <property type="match status" value="1"/>
</dbReference>
<keyword evidence="2" id="KW-0547">Nucleotide-binding</keyword>
<evidence type="ECO:0000313" key="5">
    <source>
        <dbReference type="EMBL" id="MBP0618270.1"/>
    </source>
</evidence>
<sequence length="269" mass="30429">MKNQLDQLMALARLSALKRDRGLPTSSQSLHMVFMGPPGTGKTEIARKVGKLLKAVRVLQSGHLVEVDRAALVGGYQGQTGQLVASKIEQARDGVLFIDEAYALAGIRRGNDLSQPDSYGQEAIDTLLKKMEDMRDRLVVIVAGYPTEMKRFLQTNVGLASRFSLHFEFGHYEPDELMQIFENFATRQQMALTPDAAQDMRQEIDRLCQGRDDTFGNAREMRRLFERACQAQAYRLSYTDDGELRDDFEKLTNDELMTLRLEDIRVAFG</sequence>
<dbReference type="InterPro" id="IPR027417">
    <property type="entry name" value="P-loop_NTPase"/>
</dbReference>
<evidence type="ECO:0000256" key="1">
    <source>
        <dbReference type="ARBA" id="ARBA00010378"/>
    </source>
</evidence>
<dbReference type="InterPro" id="IPR050773">
    <property type="entry name" value="CbxX/CfxQ_RuBisCO_ESX"/>
</dbReference>
<organism evidence="5 6">
    <name type="scientific">Jiella mangrovi</name>
    <dbReference type="NCBI Taxonomy" id="2821407"/>
    <lineage>
        <taxon>Bacteria</taxon>
        <taxon>Pseudomonadati</taxon>
        <taxon>Pseudomonadota</taxon>
        <taxon>Alphaproteobacteria</taxon>
        <taxon>Hyphomicrobiales</taxon>
        <taxon>Aurantimonadaceae</taxon>
        <taxon>Jiella</taxon>
    </lineage>
</organism>
<dbReference type="Gene3D" id="1.10.8.60">
    <property type="match status" value="1"/>
</dbReference>
<dbReference type="Gene3D" id="3.40.50.300">
    <property type="entry name" value="P-loop containing nucleotide triphosphate hydrolases"/>
    <property type="match status" value="1"/>
</dbReference>
<evidence type="ECO:0000256" key="3">
    <source>
        <dbReference type="ARBA" id="ARBA00022840"/>
    </source>
</evidence>
<dbReference type="InterPro" id="IPR003959">
    <property type="entry name" value="ATPase_AAA_core"/>
</dbReference>
<dbReference type="SUPFAM" id="SSF52540">
    <property type="entry name" value="P-loop containing nucleoside triphosphate hydrolases"/>
    <property type="match status" value="1"/>
</dbReference>
<evidence type="ECO:0000259" key="4">
    <source>
        <dbReference type="SMART" id="SM00382"/>
    </source>
</evidence>
<evidence type="ECO:0000256" key="2">
    <source>
        <dbReference type="ARBA" id="ARBA00022741"/>
    </source>
</evidence>
<evidence type="ECO:0000313" key="6">
    <source>
        <dbReference type="Proteomes" id="UP000678276"/>
    </source>
</evidence>
<keyword evidence="3" id="KW-0067">ATP-binding</keyword>
<keyword evidence="6" id="KW-1185">Reference proteome</keyword>